<name>A0A6J5LWK3_9CAUD</name>
<accession>A0A6J5LWK3</accession>
<organism evidence="1">
    <name type="scientific">uncultured Caudovirales phage</name>
    <dbReference type="NCBI Taxonomy" id="2100421"/>
    <lineage>
        <taxon>Viruses</taxon>
        <taxon>Duplodnaviria</taxon>
        <taxon>Heunggongvirae</taxon>
        <taxon>Uroviricota</taxon>
        <taxon>Caudoviricetes</taxon>
        <taxon>Peduoviridae</taxon>
        <taxon>Maltschvirus</taxon>
        <taxon>Maltschvirus maltsch</taxon>
    </lineage>
</organism>
<protein>
    <submittedName>
        <fullName evidence="1">Uncharacterized protein</fullName>
    </submittedName>
</protein>
<gene>
    <name evidence="1" type="ORF">UFOVP324_28</name>
</gene>
<reference evidence="1" key="1">
    <citation type="submission" date="2020-04" db="EMBL/GenBank/DDBJ databases">
        <authorList>
            <person name="Chiriac C."/>
            <person name="Salcher M."/>
            <person name="Ghai R."/>
            <person name="Kavagutti S V."/>
        </authorList>
    </citation>
    <scope>NUCLEOTIDE SEQUENCE</scope>
</reference>
<sequence>MDLLRGHQVLLNKNILYLLKQNTNKMKTNADLLNLVQALNANVGESKTKGQKKLVKIGERIQKFLDDFNEKKEELRLDAASVDKDGNLITNEKGEYSFNKEGVKKLNKQLKDLLLTNIDFAPIPVINPEGLEMYVFLDGWVNGVEFKKLDEIEL</sequence>
<evidence type="ECO:0000313" key="1">
    <source>
        <dbReference type="EMBL" id="CAB4137336.1"/>
    </source>
</evidence>
<dbReference type="EMBL" id="LR796334">
    <property type="protein sequence ID" value="CAB4137336.1"/>
    <property type="molecule type" value="Genomic_DNA"/>
</dbReference>
<proteinExistence type="predicted"/>